<keyword evidence="6" id="KW-0533">Nickel</keyword>
<keyword evidence="12" id="KW-0406">Ion transport</keyword>
<evidence type="ECO:0000259" key="20">
    <source>
        <dbReference type="PROSITE" id="PS50893"/>
    </source>
</evidence>
<reference evidence="22" key="1">
    <citation type="submission" date="2020-09" db="EMBL/GenBank/DDBJ databases">
        <title>Hoyosella lacisalsi sp. nov., a halotolerant actinobacterium isolated from soil of Lake Gudzhirganskoe.</title>
        <authorList>
            <person name="Yang Q."/>
            <person name="Guo P.Y."/>
            <person name="Liu S.W."/>
            <person name="Li F.N."/>
            <person name="Sun C.H."/>
        </authorList>
    </citation>
    <scope>NUCLEOTIDE SEQUENCE</scope>
    <source>
        <strain evidence="22">G463</strain>
    </source>
</reference>
<dbReference type="InterPro" id="IPR017871">
    <property type="entry name" value="ABC_transporter-like_CS"/>
</dbReference>
<dbReference type="Gene3D" id="1.10.3720.10">
    <property type="entry name" value="MetI-like"/>
    <property type="match status" value="1"/>
</dbReference>
<dbReference type="RefSeq" id="WP_192037625.1">
    <property type="nucleotide sequence ID" value="NZ_JACYWE010000001.1"/>
</dbReference>
<feature type="transmembrane region" description="Helical" evidence="19">
    <location>
        <begin position="100"/>
        <end position="124"/>
    </location>
</feature>
<keyword evidence="5" id="KW-1003">Cell membrane</keyword>
<feature type="transmembrane region" description="Helical" evidence="19">
    <location>
        <begin position="67"/>
        <end position="93"/>
    </location>
</feature>
<gene>
    <name evidence="22" type="ORF">HT102_01440</name>
</gene>
<evidence type="ECO:0000256" key="19">
    <source>
        <dbReference type="RuleBase" id="RU363032"/>
    </source>
</evidence>
<sequence length="543" mass="56988">MSTATSRIGLAIVGTLAFVALAAPILAPYDPDERVGKPFGRPSSEHLLGTDDVGHDLLSVLIHGARASLLVGLAAALAGTIIGVGVGVIAGYLRGWPDLLLMRIVDVVLALPVLPLTIVIGVFAGPGLDTQVLVIAIGLWAPMARELRSQVLSLRERDHILALRAMGAPGAYILGRHVIPGVFPLIVPQLVLAIKTAILLEASLSFLGLGDVSVMSWGSMLSHAHSRSAFLTDAWLWWVIPPGLAIGLIVLGFALLGTGLETRSRPQLAGPRPLPDAAASAPAAVSDDEQGMLVVQEASVRYGPHDVVSHASLVVPAGQVVGIVGESGSGKSTLAAAMIGLLPAGAELHGGAIGFRGERRSQEELRALLGTRIGFIPQEAMSALNPVHRIGPQIEEAMRGLAPAAARERARALMRDVGIDPARYRSFPHEFSGGMRQRIVIAIALAGEPELIIADEPTSGLDVMAASEILDLLDRLRRERALTIVIISHDLPVIDRIAERIVVMQHGAVVESGTVEQVLGAPTHPHARELVESVPVLDGGLVP</sequence>
<evidence type="ECO:0000256" key="10">
    <source>
        <dbReference type="ARBA" id="ARBA00022967"/>
    </source>
</evidence>
<comment type="subunit">
    <text evidence="15">The complex is composed of two ATP-binding proteins (NikD and NikE), two transmembrane proteins (NikB and NikC) and a solute-binding protein (NikA).</text>
</comment>
<dbReference type="Proteomes" id="UP000642993">
    <property type="component" value="Unassembled WGS sequence"/>
</dbReference>
<dbReference type="CDD" id="cd03257">
    <property type="entry name" value="ABC_NikE_OppD_transporters"/>
    <property type="match status" value="1"/>
</dbReference>
<protein>
    <recommendedName>
        <fullName evidence="17">Nickel import system ATP-binding protein NikD</fullName>
        <ecNumber evidence="16">7.2.2.11</ecNumber>
    </recommendedName>
</protein>
<dbReference type="InterPro" id="IPR000515">
    <property type="entry name" value="MetI-like"/>
</dbReference>
<evidence type="ECO:0000256" key="7">
    <source>
        <dbReference type="ARBA" id="ARBA00022692"/>
    </source>
</evidence>
<organism evidence="22 23">
    <name type="scientific">Lolliginicoccus lacisalsi</name>
    <dbReference type="NCBI Taxonomy" id="2742202"/>
    <lineage>
        <taxon>Bacteria</taxon>
        <taxon>Bacillati</taxon>
        <taxon>Actinomycetota</taxon>
        <taxon>Actinomycetes</taxon>
        <taxon>Mycobacteriales</taxon>
        <taxon>Hoyosellaceae</taxon>
        <taxon>Lolliginicoccus</taxon>
    </lineage>
</organism>
<evidence type="ECO:0000256" key="3">
    <source>
        <dbReference type="ARBA" id="ARBA00005417"/>
    </source>
</evidence>
<dbReference type="InterPro" id="IPR027417">
    <property type="entry name" value="P-loop_NTPase"/>
</dbReference>
<evidence type="ECO:0000256" key="17">
    <source>
        <dbReference type="ARBA" id="ARBA00044143"/>
    </source>
</evidence>
<evidence type="ECO:0000313" key="23">
    <source>
        <dbReference type="Proteomes" id="UP000642993"/>
    </source>
</evidence>
<proteinExistence type="inferred from homology"/>
<feature type="domain" description="ABC transporter" evidence="20">
    <location>
        <begin position="293"/>
        <end position="531"/>
    </location>
</feature>
<dbReference type="GO" id="GO:0016887">
    <property type="term" value="F:ATP hydrolysis activity"/>
    <property type="evidence" value="ECO:0007669"/>
    <property type="project" value="InterPro"/>
</dbReference>
<dbReference type="SUPFAM" id="SSF52540">
    <property type="entry name" value="P-loop containing nucleoside triphosphate hydrolases"/>
    <property type="match status" value="1"/>
</dbReference>
<dbReference type="PROSITE" id="PS50893">
    <property type="entry name" value="ABC_TRANSPORTER_2"/>
    <property type="match status" value="1"/>
</dbReference>
<keyword evidence="8" id="KW-0547">Nucleotide-binding</keyword>
<evidence type="ECO:0000256" key="16">
    <source>
        <dbReference type="ARBA" id="ARBA00039098"/>
    </source>
</evidence>
<name>A0A927J9N7_9ACTN</name>
<evidence type="ECO:0000313" key="22">
    <source>
        <dbReference type="EMBL" id="MBD8505154.1"/>
    </source>
</evidence>
<dbReference type="InterPro" id="IPR003439">
    <property type="entry name" value="ABC_transporter-like_ATP-bd"/>
</dbReference>
<keyword evidence="4 19" id="KW-0813">Transport</keyword>
<keyword evidence="13" id="KW-0921">Nickel transport</keyword>
<evidence type="ECO:0000256" key="2">
    <source>
        <dbReference type="ARBA" id="ARBA00004202"/>
    </source>
</evidence>
<feature type="domain" description="ABC transmembrane type-1" evidence="21">
    <location>
        <begin position="65"/>
        <end position="257"/>
    </location>
</feature>
<dbReference type="SMART" id="SM00382">
    <property type="entry name" value="AAA"/>
    <property type="match status" value="1"/>
</dbReference>
<dbReference type="EC" id="7.2.2.11" evidence="16"/>
<accession>A0A927J9N7</accession>
<dbReference type="Pfam" id="PF00528">
    <property type="entry name" value="BPD_transp_1"/>
    <property type="match status" value="1"/>
</dbReference>
<evidence type="ECO:0000256" key="5">
    <source>
        <dbReference type="ARBA" id="ARBA00022475"/>
    </source>
</evidence>
<comment type="similarity">
    <text evidence="3">Belongs to the ABC transporter superfamily.</text>
</comment>
<evidence type="ECO:0000256" key="18">
    <source>
        <dbReference type="ARBA" id="ARBA00048610"/>
    </source>
</evidence>
<dbReference type="GO" id="GO:0005524">
    <property type="term" value="F:ATP binding"/>
    <property type="evidence" value="ECO:0007669"/>
    <property type="project" value="UniProtKB-KW"/>
</dbReference>
<dbReference type="InterPro" id="IPR003593">
    <property type="entry name" value="AAA+_ATPase"/>
</dbReference>
<feature type="transmembrane region" description="Helical" evidence="19">
    <location>
        <begin position="197"/>
        <end position="215"/>
    </location>
</feature>
<evidence type="ECO:0000256" key="9">
    <source>
        <dbReference type="ARBA" id="ARBA00022840"/>
    </source>
</evidence>
<keyword evidence="7 19" id="KW-0812">Transmembrane</keyword>
<dbReference type="PROSITE" id="PS50928">
    <property type="entry name" value="ABC_TM1"/>
    <property type="match status" value="1"/>
</dbReference>
<dbReference type="AlphaFoldDB" id="A0A927J9N7"/>
<evidence type="ECO:0000256" key="12">
    <source>
        <dbReference type="ARBA" id="ARBA00023065"/>
    </source>
</evidence>
<keyword evidence="9" id="KW-0067">ATP-binding</keyword>
<dbReference type="Pfam" id="PF00005">
    <property type="entry name" value="ABC_tran"/>
    <property type="match status" value="1"/>
</dbReference>
<dbReference type="SUPFAM" id="SSF161098">
    <property type="entry name" value="MetI-like"/>
    <property type="match status" value="1"/>
</dbReference>
<comment type="caution">
    <text evidence="22">The sequence shown here is derived from an EMBL/GenBank/DDBJ whole genome shotgun (WGS) entry which is preliminary data.</text>
</comment>
<comment type="subcellular location">
    <subcellularLocation>
        <location evidence="19">Cell membrane</location>
        <topology evidence="19">Multi-pass membrane protein</topology>
    </subcellularLocation>
    <subcellularLocation>
        <location evidence="2">Cell membrane</location>
        <topology evidence="2">Peripheral membrane protein</topology>
    </subcellularLocation>
    <subcellularLocation>
        <location evidence="1">Membrane</location>
        <topology evidence="1">Multi-pass membrane protein</topology>
    </subcellularLocation>
</comment>
<dbReference type="EMBL" id="JACYWE010000001">
    <property type="protein sequence ID" value="MBD8505154.1"/>
    <property type="molecule type" value="Genomic_DNA"/>
</dbReference>
<dbReference type="InterPro" id="IPR050388">
    <property type="entry name" value="ABC_Ni/Peptide_Import"/>
</dbReference>
<dbReference type="PANTHER" id="PTHR43297:SF13">
    <property type="entry name" value="NICKEL ABC TRANSPORTER, ATP-BINDING PROTEIN"/>
    <property type="match status" value="1"/>
</dbReference>
<evidence type="ECO:0000256" key="6">
    <source>
        <dbReference type="ARBA" id="ARBA00022596"/>
    </source>
</evidence>
<dbReference type="InterPro" id="IPR035906">
    <property type="entry name" value="MetI-like_sf"/>
</dbReference>
<dbReference type="GO" id="GO:0015413">
    <property type="term" value="F:ABC-type nickel transporter activity"/>
    <property type="evidence" value="ECO:0007669"/>
    <property type="project" value="UniProtKB-EC"/>
</dbReference>
<dbReference type="Gene3D" id="3.40.50.300">
    <property type="entry name" value="P-loop containing nucleotide triphosphate hydrolases"/>
    <property type="match status" value="1"/>
</dbReference>
<evidence type="ECO:0000256" key="14">
    <source>
        <dbReference type="ARBA" id="ARBA00023136"/>
    </source>
</evidence>
<evidence type="ECO:0000256" key="11">
    <source>
        <dbReference type="ARBA" id="ARBA00022989"/>
    </source>
</evidence>
<evidence type="ECO:0000256" key="4">
    <source>
        <dbReference type="ARBA" id="ARBA00022448"/>
    </source>
</evidence>
<evidence type="ECO:0000259" key="21">
    <source>
        <dbReference type="PROSITE" id="PS50928"/>
    </source>
</evidence>
<dbReference type="PANTHER" id="PTHR43297">
    <property type="entry name" value="OLIGOPEPTIDE TRANSPORT ATP-BINDING PROTEIN APPD"/>
    <property type="match status" value="1"/>
</dbReference>
<dbReference type="GO" id="GO:0005886">
    <property type="term" value="C:plasma membrane"/>
    <property type="evidence" value="ECO:0007669"/>
    <property type="project" value="UniProtKB-SubCell"/>
</dbReference>
<keyword evidence="11 19" id="KW-1133">Transmembrane helix</keyword>
<dbReference type="CDD" id="cd06261">
    <property type="entry name" value="TM_PBP2"/>
    <property type="match status" value="1"/>
</dbReference>
<evidence type="ECO:0000256" key="1">
    <source>
        <dbReference type="ARBA" id="ARBA00004141"/>
    </source>
</evidence>
<keyword evidence="10" id="KW-1278">Translocase</keyword>
<comment type="catalytic activity">
    <reaction evidence="18">
        <text>Ni(2+)(out) + ATP + H2O = Ni(2+)(in) + ADP + phosphate + H(+)</text>
        <dbReference type="Rhea" id="RHEA:15557"/>
        <dbReference type="ChEBI" id="CHEBI:15377"/>
        <dbReference type="ChEBI" id="CHEBI:15378"/>
        <dbReference type="ChEBI" id="CHEBI:30616"/>
        <dbReference type="ChEBI" id="CHEBI:43474"/>
        <dbReference type="ChEBI" id="CHEBI:49786"/>
        <dbReference type="ChEBI" id="CHEBI:456216"/>
        <dbReference type="EC" id="7.2.2.11"/>
    </reaction>
    <physiologicalReaction direction="left-to-right" evidence="18">
        <dbReference type="Rhea" id="RHEA:15558"/>
    </physiologicalReaction>
</comment>
<feature type="transmembrane region" description="Helical" evidence="19">
    <location>
        <begin position="235"/>
        <end position="256"/>
    </location>
</feature>
<evidence type="ECO:0000256" key="13">
    <source>
        <dbReference type="ARBA" id="ARBA00023112"/>
    </source>
</evidence>
<evidence type="ECO:0000256" key="15">
    <source>
        <dbReference type="ARBA" id="ARBA00038669"/>
    </source>
</evidence>
<evidence type="ECO:0000256" key="8">
    <source>
        <dbReference type="ARBA" id="ARBA00022741"/>
    </source>
</evidence>
<comment type="similarity">
    <text evidence="19">Belongs to the binding-protein-dependent transport system permease family.</text>
</comment>
<keyword evidence="23" id="KW-1185">Reference proteome</keyword>
<keyword evidence="14 19" id="KW-0472">Membrane</keyword>
<dbReference type="PROSITE" id="PS00211">
    <property type="entry name" value="ABC_TRANSPORTER_1"/>
    <property type="match status" value="1"/>
</dbReference>